<dbReference type="Pfam" id="PF01810">
    <property type="entry name" value="LysE"/>
    <property type="match status" value="1"/>
</dbReference>
<evidence type="ECO:0000256" key="2">
    <source>
        <dbReference type="ARBA" id="ARBA00022475"/>
    </source>
</evidence>
<evidence type="ECO:0000313" key="9">
    <source>
        <dbReference type="Proteomes" id="UP000595374"/>
    </source>
</evidence>
<feature type="region of interest" description="Disordered" evidence="6">
    <location>
        <begin position="98"/>
        <end position="133"/>
    </location>
</feature>
<keyword evidence="3 7" id="KW-0812">Transmembrane</keyword>
<evidence type="ECO:0000256" key="6">
    <source>
        <dbReference type="SAM" id="MobiDB-lite"/>
    </source>
</evidence>
<dbReference type="RefSeq" id="WP_198499777.1">
    <property type="nucleotide sequence ID" value="NZ_CP065989.1"/>
</dbReference>
<dbReference type="AlphaFoldDB" id="A0A7T3ZZT6"/>
<dbReference type="GO" id="GO:0005886">
    <property type="term" value="C:plasma membrane"/>
    <property type="evidence" value="ECO:0007669"/>
    <property type="project" value="UniProtKB-SubCell"/>
</dbReference>
<keyword evidence="4 7" id="KW-1133">Transmembrane helix</keyword>
<name>A0A7T3ZZT6_9MICO</name>
<feature type="transmembrane region" description="Helical" evidence="7">
    <location>
        <begin position="142"/>
        <end position="163"/>
    </location>
</feature>
<feature type="transmembrane region" description="Helical" evidence="7">
    <location>
        <begin position="211"/>
        <end position="230"/>
    </location>
</feature>
<feature type="compositionally biased region" description="Low complexity" evidence="6">
    <location>
        <begin position="98"/>
        <end position="114"/>
    </location>
</feature>
<feature type="transmembrane region" description="Helical" evidence="7">
    <location>
        <begin position="6"/>
        <end position="28"/>
    </location>
</feature>
<dbReference type="PIRSF" id="PIRSF006324">
    <property type="entry name" value="LeuE"/>
    <property type="match status" value="1"/>
</dbReference>
<dbReference type="PANTHER" id="PTHR30086:SF14">
    <property type="entry name" value="HOMOSERINE_HOMOSERINE LACTONE EFFLUX PROTEIN"/>
    <property type="match status" value="1"/>
</dbReference>
<evidence type="ECO:0000256" key="7">
    <source>
        <dbReference type="SAM" id="Phobius"/>
    </source>
</evidence>
<feature type="transmembrane region" description="Helical" evidence="7">
    <location>
        <begin position="175"/>
        <end position="199"/>
    </location>
</feature>
<accession>A0A7T3ZZT6</accession>
<sequence length="233" mass="23916">MSMEFWVTSVIVTATPGTGALFTIAAALSRGSRAGVIAAFGCALGIVPHLVLALTGAAAVLAASPVAFQVLKWLGVAYLVYIAVGMWRGSGVLASPPDSDTAAPSSGATAPDSDTVAPDTGPAGPVRAPASPSPGRVIRSAILVNLLNPKLTLFFFVFLPIFVDPTPPDALGAMAGLGLIFMALTFGIFALYGFVAAWLRRFVIGRPAVMRALDIGFALTFVGLAVMLALTQR</sequence>
<keyword evidence="2" id="KW-1003">Cell membrane</keyword>
<dbReference type="Proteomes" id="UP000595374">
    <property type="component" value="Chromosome"/>
</dbReference>
<feature type="transmembrane region" description="Helical" evidence="7">
    <location>
        <begin position="35"/>
        <end position="60"/>
    </location>
</feature>
<dbReference type="PANTHER" id="PTHR30086">
    <property type="entry name" value="ARGININE EXPORTER PROTEIN ARGO"/>
    <property type="match status" value="1"/>
</dbReference>
<dbReference type="InterPro" id="IPR001123">
    <property type="entry name" value="LeuE-type"/>
</dbReference>
<keyword evidence="5 7" id="KW-0472">Membrane</keyword>
<protein>
    <submittedName>
        <fullName evidence="8">LysE family translocator</fullName>
    </submittedName>
</protein>
<proteinExistence type="predicted"/>
<dbReference type="GO" id="GO:0042970">
    <property type="term" value="F:homoserine transmembrane transporter activity"/>
    <property type="evidence" value="ECO:0007669"/>
    <property type="project" value="TreeGrafter"/>
</dbReference>
<evidence type="ECO:0000256" key="1">
    <source>
        <dbReference type="ARBA" id="ARBA00004651"/>
    </source>
</evidence>
<dbReference type="EMBL" id="CP065989">
    <property type="protein sequence ID" value="QQB14724.1"/>
    <property type="molecule type" value="Genomic_DNA"/>
</dbReference>
<comment type="subcellular location">
    <subcellularLocation>
        <location evidence="1">Cell membrane</location>
        <topology evidence="1">Multi-pass membrane protein</topology>
    </subcellularLocation>
</comment>
<gene>
    <name evidence="8" type="ORF">I6H47_01695</name>
</gene>
<organism evidence="8 9">
    <name type="scientific">Brevibacterium casei</name>
    <dbReference type="NCBI Taxonomy" id="33889"/>
    <lineage>
        <taxon>Bacteria</taxon>
        <taxon>Bacillati</taxon>
        <taxon>Actinomycetota</taxon>
        <taxon>Actinomycetes</taxon>
        <taxon>Micrococcales</taxon>
        <taxon>Brevibacteriaceae</taxon>
        <taxon>Brevibacterium</taxon>
    </lineage>
</organism>
<feature type="transmembrane region" description="Helical" evidence="7">
    <location>
        <begin position="66"/>
        <end position="87"/>
    </location>
</feature>
<evidence type="ECO:0000256" key="4">
    <source>
        <dbReference type="ARBA" id="ARBA00022989"/>
    </source>
</evidence>
<reference evidence="8 9" key="1">
    <citation type="submission" date="2020-12" db="EMBL/GenBank/DDBJ databases">
        <title>FDA dAtabase for Regulatory Grade micrObial Sequences (FDA-ARGOS): Supporting development and validation of Infectious Disease Dx tests.</title>
        <authorList>
            <person name="Sproer C."/>
            <person name="Gronow S."/>
            <person name="Severitt S."/>
            <person name="Schroder I."/>
            <person name="Tallon L."/>
            <person name="Sadzewicz L."/>
            <person name="Zhao X."/>
            <person name="Boylan J."/>
            <person name="Ott S."/>
            <person name="Bowen H."/>
            <person name="Vavikolanu K."/>
            <person name="Mehta A."/>
            <person name="Aluvathingal J."/>
            <person name="Nadendla S."/>
            <person name="Lowell S."/>
            <person name="Myers T."/>
            <person name="Yan Y."/>
            <person name="Sichtig H."/>
        </authorList>
    </citation>
    <scope>NUCLEOTIDE SEQUENCE [LARGE SCALE GENOMIC DNA]</scope>
    <source>
        <strain evidence="8 9">FDAARGOS_990</strain>
    </source>
</reference>
<evidence type="ECO:0000256" key="5">
    <source>
        <dbReference type="ARBA" id="ARBA00023136"/>
    </source>
</evidence>
<evidence type="ECO:0000256" key="3">
    <source>
        <dbReference type="ARBA" id="ARBA00022692"/>
    </source>
</evidence>
<evidence type="ECO:0000313" key="8">
    <source>
        <dbReference type="EMBL" id="QQB14724.1"/>
    </source>
</evidence>